<feature type="region of interest" description="Disordered" evidence="1">
    <location>
        <begin position="181"/>
        <end position="206"/>
    </location>
</feature>
<dbReference type="SUPFAM" id="SSF50978">
    <property type="entry name" value="WD40 repeat-like"/>
    <property type="match status" value="1"/>
</dbReference>
<accession>A0A7S3FXW8</accession>
<dbReference type="EMBL" id="HBIA01018571">
    <property type="protein sequence ID" value="CAE0237399.1"/>
    <property type="molecule type" value="Transcribed_RNA"/>
</dbReference>
<feature type="region of interest" description="Disordered" evidence="1">
    <location>
        <begin position="1"/>
        <end position="20"/>
    </location>
</feature>
<evidence type="ECO:0000256" key="1">
    <source>
        <dbReference type="SAM" id="MobiDB-lite"/>
    </source>
</evidence>
<dbReference type="Gene3D" id="2.130.10.10">
    <property type="entry name" value="YVTN repeat-like/Quinoprotein amine dehydrogenase"/>
    <property type="match status" value="1"/>
</dbReference>
<name>A0A7S3FXW8_9SPIT</name>
<protein>
    <submittedName>
        <fullName evidence="2">Uncharacterized protein</fullName>
    </submittedName>
</protein>
<sequence length="339" mass="37411">MPELAAPKGRASQQLNLGGSRAHSISNASFNVRTNNNSVLSSKQGEEDDQLSIDKCSRIQDPTIDANAYSEEEEPHARSAALDPNAATTGFSKKSVVGVLFHPYFQNYICVLQENGSVHMIDGTNGVISHENVATGMINSSWAVDPLKVTMFIIGDTGKACLYDMSMGARDQMTVIDQRVASKQRVTAPRVPPSRQSMRSPPRLQRTTESKFLKIGSGSNASRAQDNQRKFSQWTLLKPWFQAHKFKHMDPNYVVSAQHSPHGEVFLSATSHGEVKLWNATSLDFLGTLNSNDLKVFELERTLAFSHTNSLQPPLTSEPTDPSTSGEDKKPKKRVQGRR</sequence>
<dbReference type="InterPro" id="IPR015943">
    <property type="entry name" value="WD40/YVTN_repeat-like_dom_sf"/>
</dbReference>
<dbReference type="InterPro" id="IPR036322">
    <property type="entry name" value="WD40_repeat_dom_sf"/>
</dbReference>
<evidence type="ECO:0000313" key="2">
    <source>
        <dbReference type="EMBL" id="CAE0237399.1"/>
    </source>
</evidence>
<gene>
    <name evidence="2" type="ORF">SRAS04492_LOCUS9208</name>
</gene>
<feature type="compositionally biased region" description="Polar residues" evidence="1">
    <location>
        <begin position="11"/>
        <end position="20"/>
    </location>
</feature>
<feature type="region of interest" description="Disordered" evidence="1">
    <location>
        <begin position="308"/>
        <end position="339"/>
    </location>
</feature>
<feature type="compositionally biased region" description="Low complexity" evidence="1">
    <location>
        <begin position="193"/>
        <end position="205"/>
    </location>
</feature>
<organism evidence="2">
    <name type="scientific">Strombidium rassoulzadegani</name>
    <dbReference type="NCBI Taxonomy" id="1082188"/>
    <lineage>
        <taxon>Eukaryota</taxon>
        <taxon>Sar</taxon>
        <taxon>Alveolata</taxon>
        <taxon>Ciliophora</taxon>
        <taxon>Intramacronucleata</taxon>
        <taxon>Spirotrichea</taxon>
        <taxon>Oligotrichia</taxon>
        <taxon>Strombidiidae</taxon>
        <taxon>Strombidium</taxon>
    </lineage>
</organism>
<proteinExistence type="predicted"/>
<dbReference type="AlphaFoldDB" id="A0A7S3FXW8"/>
<reference evidence="2" key="1">
    <citation type="submission" date="2021-01" db="EMBL/GenBank/DDBJ databases">
        <authorList>
            <person name="Corre E."/>
            <person name="Pelletier E."/>
            <person name="Niang G."/>
            <person name="Scheremetjew M."/>
            <person name="Finn R."/>
            <person name="Kale V."/>
            <person name="Holt S."/>
            <person name="Cochrane G."/>
            <person name="Meng A."/>
            <person name="Brown T."/>
            <person name="Cohen L."/>
        </authorList>
    </citation>
    <scope>NUCLEOTIDE SEQUENCE</scope>
    <source>
        <strain evidence="2">Ras09</strain>
    </source>
</reference>
<feature type="compositionally biased region" description="Polar residues" evidence="1">
    <location>
        <begin position="308"/>
        <end position="325"/>
    </location>
</feature>